<feature type="domain" description="Golgi associated RAB2 interactor protein-like Rab2B-binding" evidence="3">
    <location>
        <begin position="105"/>
        <end position="170"/>
    </location>
</feature>
<feature type="compositionally biased region" description="Low complexity" evidence="2">
    <location>
        <begin position="465"/>
        <end position="479"/>
    </location>
</feature>
<feature type="region of interest" description="Disordered" evidence="2">
    <location>
        <begin position="186"/>
        <end position="211"/>
    </location>
</feature>
<feature type="region of interest" description="Disordered" evidence="2">
    <location>
        <begin position="82"/>
        <end position="102"/>
    </location>
</feature>
<keyword evidence="4" id="KW-1185">Reference proteome</keyword>
<dbReference type="InterPro" id="IPR022168">
    <property type="entry name" value="GARIL-like_Rab2B-bd"/>
</dbReference>
<evidence type="ECO:0000259" key="3">
    <source>
        <dbReference type="Pfam" id="PF12480"/>
    </source>
</evidence>
<dbReference type="AlphaFoldDB" id="A0A6J2N3E8"/>
<organism evidence="4 5">
    <name type="scientific">Phyllostomus discolor</name>
    <name type="common">pale spear-nosed bat</name>
    <dbReference type="NCBI Taxonomy" id="89673"/>
    <lineage>
        <taxon>Eukaryota</taxon>
        <taxon>Metazoa</taxon>
        <taxon>Chordata</taxon>
        <taxon>Craniata</taxon>
        <taxon>Vertebrata</taxon>
        <taxon>Euteleostomi</taxon>
        <taxon>Mammalia</taxon>
        <taxon>Eutheria</taxon>
        <taxon>Laurasiatheria</taxon>
        <taxon>Chiroptera</taxon>
        <taxon>Yangochiroptera</taxon>
        <taxon>Phyllostomidae</taxon>
        <taxon>Phyllostominae</taxon>
        <taxon>Phyllostomus</taxon>
    </lineage>
</organism>
<name>A0A6J2N3E8_9CHIR</name>
<evidence type="ECO:0000313" key="5">
    <source>
        <dbReference type="RefSeq" id="XP_028386359.2"/>
    </source>
</evidence>
<comment type="similarity">
    <text evidence="1">Belongs to the GARIN family.</text>
</comment>
<dbReference type="Pfam" id="PF12480">
    <property type="entry name" value="GARIL_Rab2_bd"/>
    <property type="match status" value="1"/>
</dbReference>
<dbReference type="CTD" id="149647"/>
<feature type="compositionally biased region" description="Low complexity" evidence="2">
    <location>
        <begin position="332"/>
        <end position="363"/>
    </location>
</feature>
<dbReference type="RefSeq" id="XP_028386359.2">
    <property type="nucleotide sequence ID" value="XM_028530558.2"/>
</dbReference>
<dbReference type="GeneID" id="114511806"/>
<dbReference type="PANTHER" id="PTHR22574">
    <property type="match status" value="1"/>
</dbReference>
<dbReference type="Proteomes" id="UP000504628">
    <property type="component" value="Chromosome 14"/>
</dbReference>
<sequence>MSQCGSGLAMFSSGMGKLQQQLYKGEYDIFKHSQVFEGDFIQTTKRGEVIDVHNHVRVVTVGITSTSPILPLPDIMLLARPAPGSEEHAGRGKGPRGKGHKASKTLELTRLLPLKFVRMSVHDREKKQLRLKFPTGRSCYLQLCTPVGAREDLFACWENLVYLLRPPMDSNRGPCATLAGDRTRAPAFKGETRKSLAAADVPGKEHQDQGSTGSFYMVSEMLGATSEAFAGGQGIQHDSHGCAAMPDAAAPDTKPAEPDTVSAAGAAAGTTAGASGTAITEAAAPEQLSVALAGAATRDPGGSRTSIATAGVANTSSPKSIKMAWAGAANWPSESAASTSPSSETSLIAAMAKAEPASEAAGETTNERATGPLLSSLPREGDVSEGAGRQQQGPAARAEAPKSRRDGREQRQRERALRSLHKPGGDKILRKPSGRSLARQRNDKKEKGGAGPRGSRPVPKDSRTSLKSGRSLSAGSSASTAQRLSRISSFLRTMKANLTTKTAATPRGKDADNSTKTVERNTEAVTELGEHGPGLEGIDRVAPEVMDTCDL</sequence>
<feature type="region of interest" description="Disordered" evidence="2">
    <location>
        <begin position="332"/>
        <end position="482"/>
    </location>
</feature>
<dbReference type="KEGG" id="pdic:114511806"/>
<evidence type="ECO:0000256" key="2">
    <source>
        <dbReference type="SAM" id="MobiDB-lite"/>
    </source>
</evidence>
<dbReference type="GO" id="GO:0005634">
    <property type="term" value="C:nucleus"/>
    <property type="evidence" value="ECO:0007669"/>
    <property type="project" value="TreeGrafter"/>
</dbReference>
<feature type="compositionally biased region" description="Low complexity" evidence="2">
    <location>
        <begin position="385"/>
        <end position="398"/>
    </location>
</feature>
<feature type="region of interest" description="Disordered" evidence="2">
    <location>
        <begin position="232"/>
        <end position="261"/>
    </location>
</feature>
<evidence type="ECO:0000313" key="4">
    <source>
        <dbReference type="Proteomes" id="UP000504628"/>
    </source>
</evidence>
<dbReference type="OrthoDB" id="9942703at2759"/>
<proteinExistence type="inferred from homology"/>
<accession>A0A6J2N3E8</accession>
<dbReference type="InParanoid" id="A0A6J2N3E8"/>
<feature type="region of interest" description="Disordered" evidence="2">
    <location>
        <begin position="499"/>
        <end position="518"/>
    </location>
</feature>
<dbReference type="PANTHER" id="PTHR22574:SF15">
    <property type="entry name" value="GOLGI-ASSOCIATED RAB2 INTERACTOR PROTEIN 4"/>
    <property type="match status" value="1"/>
</dbReference>
<evidence type="ECO:0000256" key="1">
    <source>
        <dbReference type="ARBA" id="ARBA00038379"/>
    </source>
</evidence>
<protein>
    <submittedName>
        <fullName evidence="5">Protein FAM71A</fullName>
    </submittedName>
</protein>
<gene>
    <name evidence="5" type="primary">FAM71A</name>
</gene>
<reference evidence="5" key="1">
    <citation type="submission" date="2025-08" db="UniProtKB">
        <authorList>
            <consortium name="RefSeq"/>
        </authorList>
    </citation>
    <scope>IDENTIFICATION</scope>
    <source>
        <tissue evidence="5">Muscle</tissue>
    </source>
</reference>
<feature type="compositionally biased region" description="Basic and acidic residues" evidence="2">
    <location>
        <begin position="399"/>
        <end position="429"/>
    </location>
</feature>
<feature type="compositionally biased region" description="Basic residues" evidence="2">
    <location>
        <begin position="91"/>
        <end position="102"/>
    </location>
</feature>
<feature type="compositionally biased region" description="Basic and acidic residues" evidence="2">
    <location>
        <begin position="507"/>
        <end position="518"/>
    </location>
</feature>